<evidence type="ECO:0000256" key="3">
    <source>
        <dbReference type="ARBA" id="ARBA00022448"/>
    </source>
</evidence>
<dbReference type="SUPFAM" id="SSF160240">
    <property type="entry name" value="Cation efflux protein cytoplasmic domain-like"/>
    <property type="match status" value="1"/>
</dbReference>
<evidence type="ECO:0000259" key="9">
    <source>
        <dbReference type="Pfam" id="PF16916"/>
    </source>
</evidence>
<keyword evidence="5 7" id="KW-1133">Transmembrane helix</keyword>
<dbReference type="InterPro" id="IPR002524">
    <property type="entry name" value="Cation_efflux"/>
</dbReference>
<dbReference type="Gene3D" id="1.20.1510.10">
    <property type="entry name" value="Cation efflux protein transmembrane domain"/>
    <property type="match status" value="1"/>
</dbReference>
<comment type="caution">
    <text evidence="10">The sequence shown here is derived from an EMBL/GenBank/DDBJ whole genome shotgun (WGS) entry which is preliminary data.</text>
</comment>
<dbReference type="InterPro" id="IPR036837">
    <property type="entry name" value="Cation_efflux_CTD_sf"/>
</dbReference>
<dbReference type="Pfam" id="PF01545">
    <property type="entry name" value="Cation_efflux"/>
    <property type="match status" value="1"/>
</dbReference>
<dbReference type="Proteomes" id="UP001524435">
    <property type="component" value="Unassembled WGS sequence"/>
</dbReference>
<keyword evidence="11" id="KW-1185">Reference proteome</keyword>
<comment type="subcellular location">
    <subcellularLocation>
        <location evidence="1">Membrane</location>
        <topology evidence="1">Multi-pass membrane protein</topology>
    </subcellularLocation>
</comment>
<proteinExistence type="inferred from homology"/>
<reference evidence="10 11" key="1">
    <citation type="submission" date="2022-06" db="EMBL/GenBank/DDBJ databases">
        <title>Isolation of gut microbiota from human fecal samples.</title>
        <authorList>
            <person name="Pamer E.G."/>
            <person name="Barat B."/>
            <person name="Waligurski E."/>
            <person name="Medina S."/>
            <person name="Paddock L."/>
            <person name="Mostad J."/>
        </authorList>
    </citation>
    <scope>NUCLEOTIDE SEQUENCE [LARGE SCALE GENOMIC DNA]</scope>
    <source>
        <strain evidence="10 11">DFI.6.1</strain>
    </source>
</reference>
<evidence type="ECO:0000256" key="5">
    <source>
        <dbReference type="ARBA" id="ARBA00022989"/>
    </source>
</evidence>
<dbReference type="Pfam" id="PF16916">
    <property type="entry name" value="ZT_dimer"/>
    <property type="match status" value="1"/>
</dbReference>
<protein>
    <submittedName>
        <fullName evidence="10">Cation diffusion facilitator family transporter</fullName>
    </submittedName>
</protein>
<evidence type="ECO:0000256" key="7">
    <source>
        <dbReference type="SAM" id="Phobius"/>
    </source>
</evidence>
<evidence type="ECO:0000313" key="11">
    <source>
        <dbReference type="Proteomes" id="UP001524435"/>
    </source>
</evidence>
<evidence type="ECO:0000259" key="8">
    <source>
        <dbReference type="Pfam" id="PF01545"/>
    </source>
</evidence>
<evidence type="ECO:0000256" key="6">
    <source>
        <dbReference type="ARBA" id="ARBA00023136"/>
    </source>
</evidence>
<keyword evidence="3" id="KW-0813">Transport</keyword>
<dbReference type="PANTHER" id="PTHR43840:SF15">
    <property type="entry name" value="MITOCHONDRIAL METAL TRANSPORTER 1-RELATED"/>
    <property type="match status" value="1"/>
</dbReference>
<feature type="transmembrane region" description="Helical" evidence="7">
    <location>
        <begin position="128"/>
        <end position="148"/>
    </location>
</feature>
<evidence type="ECO:0000256" key="4">
    <source>
        <dbReference type="ARBA" id="ARBA00022692"/>
    </source>
</evidence>
<dbReference type="RefSeq" id="WP_102266356.1">
    <property type="nucleotide sequence ID" value="NZ_DBEZUI010000166.1"/>
</dbReference>
<gene>
    <name evidence="10" type="ORF">NE663_04670</name>
</gene>
<feature type="transmembrane region" description="Helical" evidence="7">
    <location>
        <begin position="97"/>
        <end position="116"/>
    </location>
</feature>
<keyword evidence="4 7" id="KW-0812">Transmembrane</keyword>
<evidence type="ECO:0000256" key="1">
    <source>
        <dbReference type="ARBA" id="ARBA00004141"/>
    </source>
</evidence>
<dbReference type="InterPro" id="IPR027469">
    <property type="entry name" value="Cation_efflux_TMD_sf"/>
</dbReference>
<dbReference type="SUPFAM" id="SSF161111">
    <property type="entry name" value="Cation efflux protein transmembrane domain-like"/>
    <property type="match status" value="1"/>
</dbReference>
<feature type="domain" description="Cation efflux protein transmembrane" evidence="8">
    <location>
        <begin position="31"/>
        <end position="223"/>
    </location>
</feature>
<evidence type="ECO:0000256" key="2">
    <source>
        <dbReference type="ARBA" id="ARBA00008114"/>
    </source>
</evidence>
<comment type="similarity">
    <text evidence="2">Belongs to the cation diffusion facilitator (CDF) transporter (TC 2.A.4) family.</text>
</comment>
<dbReference type="NCBIfam" id="TIGR01297">
    <property type="entry name" value="CDF"/>
    <property type="match status" value="1"/>
</dbReference>
<dbReference type="EMBL" id="JANGCH010000004">
    <property type="protein sequence ID" value="MCQ5121551.1"/>
    <property type="molecule type" value="Genomic_DNA"/>
</dbReference>
<feature type="transmembrane region" description="Helical" evidence="7">
    <location>
        <begin position="197"/>
        <end position="215"/>
    </location>
</feature>
<keyword evidence="6 7" id="KW-0472">Membrane</keyword>
<evidence type="ECO:0000313" key="10">
    <source>
        <dbReference type="EMBL" id="MCQ5121551.1"/>
    </source>
</evidence>
<dbReference type="Gene3D" id="3.30.70.1350">
    <property type="entry name" value="Cation efflux protein, cytoplasmic domain"/>
    <property type="match status" value="1"/>
</dbReference>
<name>A0ABT1SK02_9FIRM</name>
<organism evidence="10 11">
    <name type="scientific">Massilicoli timonensis</name>
    <dbReference type="NCBI Taxonomy" id="2015901"/>
    <lineage>
        <taxon>Bacteria</taxon>
        <taxon>Bacillati</taxon>
        <taxon>Bacillota</taxon>
        <taxon>Erysipelotrichia</taxon>
        <taxon>Erysipelotrichales</taxon>
        <taxon>Erysipelotrichaceae</taxon>
        <taxon>Massilicoli</taxon>
    </lineage>
</organism>
<dbReference type="InterPro" id="IPR050291">
    <property type="entry name" value="CDF_Transporter"/>
</dbReference>
<accession>A0ABT1SK02</accession>
<dbReference type="InterPro" id="IPR058533">
    <property type="entry name" value="Cation_efflux_TM"/>
</dbReference>
<dbReference type="PANTHER" id="PTHR43840">
    <property type="entry name" value="MITOCHONDRIAL METAL TRANSPORTER 1-RELATED"/>
    <property type="match status" value="1"/>
</dbReference>
<dbReference type="InterPro" id="IPR027470">
    <property type="entry name" value="Cation_efflux_CTD"/>
</dbReference>
<feature type="domain" description="Cation efflux protein cytoplasmic" evidence="9">
    <location>
        <begin position="227"/>
        <end position="303"/>
    </location>
</feature>
<sequence>MVAFLIRKFIKNHENIKDPKVREAYGRVTSLIGILINIVLFLFKLLCGVISGSIAIIADAINNLTDAGSSIISLISFKLAGMPADEEHPFGHERVEYVASMIVAFLILFLGLQLITSSVEKIFDPDPVSFSLVSVIVLGGAMLAKFYMYRYNRKYGQLLDSSMMKATAADSLSDVWATGSVLASTLLSSLLRFQLDGYMGVIVAVLIIMTGINLIKDTLDQLLGMAPSDELVKMIADKLHTYEGVLGFHDLIVHNYGPSRQFASVHVEVDSKIDVMVSHDLIDNIERDFMNDCNLSLVIHLDPLVMDEQTIMMKEEVREMVKGIDPSLSIHDFRMVPGTTHTNLIFDVVVPHKFAMTSAQLLKEMETRIHVKHPDFYLVVTFDHAFISERKPV</sequence>
<feature type="transmembrane region" description="Helical" evidence="7">
    <location>
        <begin position="31"/>
        <end position="61"/>
    </location>
</feature>